<evidence type="ECO:0000256" key="3">
    <source>
        <dbReference type="ARBA" id="ARBA00022722"/>
    </source>
</evidence>
<dbReference type="PANTHER" id="PTHR11203:SF51">
    <property type="entry name" value="CLEAVAGE AND POLYADENYLATION SPECIFICITY FACTOR"/>
    <property type="match status" value="1"/>
</dbReference>
<evidence type="ECO:0000259" key="14">
    <source>
        <dbReference type="SMART" id="SM00849"/>
    </source>
</evidence>
<dbReference type="EMBL" id="LNQE01001568">
    <property type="protein sequence ID" value="KUG15290.1"/>
    <property type="molecule type" value="Genomic_DNA"/>
</dbReference>
<dbReference type="GO" id="GO:0046872">
    <property type="term" value="F:metal ion binding"/>
    <property type="evidence" value="ECO:0007669"/>
    <property type="project" value="UniProtKB-KW"/>
</dbReference>
<dbReference type="SMART" id="SM00849">
    <property type="entry name" value="Lactamase_B"/>
    <property type="match status" value="1"/>
</dbReference>
<dbReference type="SUPFAM" id="SSF56281">
    <property type="entry name" value="Metallo-hydrolase/oxidoreductase"/>
    <property type="match status" value="1"/>
</dbReference>
<keyword evidence="9" id="KW-0694">RNA-binding</keyword>
<dbReference type="GO" id="GO:0004527">
    <property type="term" value="F:exonuclease activity"/>
    <property type="evidence" value="ECO:0007669"/>
    <property type="project" value="UniProtKB-KW"/>
</dbReference>
<dbReference type="HAMAP" id="MF_00870">
    <property type="entry name" value="FttA"/>
    <property type="match status" value="1"/>
</dbReference>
<organism evidence="16">
    <name type="scientific">hydrocarbon metagenome</name>
    <dbReference type="NCBI Taxonomy" id="938273"/>
    <lineage>
        <taxon>unclassified sequences</taxon>
        <taxon>metagenomes</taxon>
        <taxon>ecological metagenomes</taxon>
    </lineage>
</organism>
<keyword evidence="2" id="KW-0806">Transcription termination</keyword>
<comment type="cofactor">
    <cofactor evidence="1">
        <name>Zn(2+)</name>
        <dbReference type="ChEBI" id="CHEBI:29105"/>
    </cofactor>
</comment>
<dbReference type="SMART" id="SM01027">
    <property type="entry name" value="Beta-Casp"/>
    <property type="match status" value="1"/>
</dbReference>
<comment type="caution">
    <text evidence="16">The sequence shown here is derived from an EMBL/GenBank/DDBJ whole genome shotgun (WGS) entry which is preliminary data.</text>
</comment>
<dbReference type="InterPro" id="IPR004044">
    <property type="entry name" value="KH_dom_type_2"/>
</dbReference>
<dbReference type="InterPro" id="IPR050698">
    <property type="entry name" value="MBL"/>
</dbReference>
<gene>
    <name evidence="16" type="ORF">ASZ90_015043</name>
</gene>
<dbReference type="Pfam" id="PF10996">
    <property type="entry name" value="Beta-Casp"/>
    <property type="match status" value="1"/>
</dbReference>
<dbReference type="Gene3D" id="3.60.15.10">
    <property type="entry name" value="Ribonuclease Z/Hydroxyacylglutathione hydrolase-like"/>
    <property type="match status" value="1"/>
</dbReference>
<dbReference type="SUPFAM" id="SSF54814">
    <property type="entry name" value="Prokaryotic type KH domain (KH-domain type II)"/>
    <property type="match status" value="1"/>
</dbReference>
<evidence type="ECO:0000256" key="1">
    <source>
        <dbReference type="ARBA" id="ARBA00001947"/>
    </source>
</evidence>
<keyword evidence="3" id="KW-0540">Nuclease</keyword>
<keyword evidence="4" id="KW-0479">Metal-binding</keyword>
<accession>A0A0W8F2Z8</accession>
<reference evidence="16" key="1">
    <citation type="journal article" date="2015" name="Proc. Natl. Acad. Sci. U.S.A.">
        <title>Networks of energetic and metabolic interactions define dynamics in microbial communities.</title>
        <authorList>
            <person name="Embree M."/>
            <person name="Liu J.K."/>
            <person name="Al-Bassam M.M."/>
            <person name="Zengler K."/>
        </authorList>
    </citation>
    <scope>NUCLEOTIDE SEQUENCE</scope>
</reference>
<evidence type="ECO:0000256" key="7">
    <source>
        <dbReference type="ARBA" id="ARBA00022833"/>
    </source>
</evidence>
<dbReference type="GO" id="GO:0006353">
    <property type="term" value="P:DNA-templated transcription termination"/>
    <property type="evidence" value="ECO:0007669"/>
    <property type="project" value="UniProtKB-KW"/>
</dbReference>
<dbReference type="CDD" id="cd02410">
    <property type="entry name" value="KH-II_CPSF_arch_rpt2"/>
    <property type="match status" value="1"/>
</dbReference>
<dbReference type="NCBIfam" id="TIGR03675">
    <property type="entry name" value="arCOG00543"/>
    <property type="match status" value="1"/>
</dbReference>
<dbReference type="InterPro" id="IPR019975">
    <property type="entry name" value="aCPSF1"/>
</dbReference>
<dbReference type="PANTHER" id="PTHR11203">
    <property type="entry name" value="CLEAVAGE AND POLYADENYLATION SPECIFICITY FACTOR FAMILY MEMBER"/>
    <property type="match status" value="1"/>
</dbReference>
<dbReference type="InterPro" id="IPR001279">
    <property type="entry name" value="Metallo-B-lactamas"/>
</dbReference>
<keyword evidence="10" id="KW-0805">Transcription regulation</keyword>
<evidence type="ECO:0000256" key="10">
    <source>
        <dbReference type="ARBA" id="ARBA00023015"/>
    </source>
</evidence>
<dbReference type="CDD" id="cd16295">
    <property type="entry name" value="TTHA0252-CPSF-like_MBL-fold"/>
    <property type="match status" value="1"/>
</dbReference>
<evidence type="ECO:0000256" key="4">
    <source>
        <dbReference type="ARBA" id="ARBA00022723"/>
    </source>
</evidence>
<keyword evidence="5" id="KW-0255">Endonuclease</keyword>
<name>A0A0W8F2Z8_9ZZZZ</name>
<dbReference type="InterPro" id="IPR036866">
    <property type="entry name" value="RibonucZ/Hydroxyglut_hydro"/>
</dbReference>
<evidence type="ECO:0000256" key="9">
    <source>
        <dbReference type="ARBA" id="ARBA00022884"/>
    </source>
</evidence>
<evidence type="ECO:0000256" key="6">
    <source>
        <dbReference type="ARBA" id="ARBA00022801"/>
    </source>
</evidence>
<dbReference type="Pfam" id="PF07521">
    <property type="entry name" value="RMMBL"/>
    <property type="match status" value="1"/>
</dbReference>
<keyword evidence="8" id="KW-0269">Exonuclease</keyword>
<sequence length="629" mass="70688">MLIDDRLKELKTKINEKVPHGITVSEVEFEGPELVIYTDDPKKFADEADLIRILARDLRKRIVVRPNVLEDPDRAVQDIRAVVAENAGITDIFFDPDTGEVLIEAEKPGVVIGKNGATLREITRHIGWTPKVVRTPPIESSTVKQIRQYLRSVSEERKQFLRTIGRRIHRDVTSKDQWVRVTTLGCCREVGRAAFLLSTPESRVLIDCGEKPDNSNNTPYLYVPEIHPLAQLDAVVLTHAHLDHCALVPLLYKYGYDGPVYSTPPTRDLSAMLQLDYLDVVSKEDRKIPYSSNDVKSYIKHSITLNYGSVTDIAPDMKLTFHNAGHILGSAIAHFHVGDGLYNIAFTGDFNYSRSRLFNPATNQFPRLEAIFMESTYGGSGDIQPARADAEEKLYETVNSVIGRGGKVIIPAFSVGRSQEVMLALEEGIRKEKIPAVRIYLDGMIREATAIHTTYPEYLNNELRNQIFKEGLNPFLAECFIQVDSADLRERVINGDPSVIITTSGMLNGGPVMEYLSCLAADERNALVFVGYQADGTMGRRIQKGWREVPTGRRGTIVINLEIVTIDGFSGHSDRRQLINFIGHIQPKPEKIFTIHGDENSTIDLASSLYKRYHIETHAPMNLETYRMI</sequence>
<proteinExistence type="inferred from homology"/>
<dbReference type="InterPro" id="IPR033769">
    <property type="entry name" value="TffA_KH"/>
</dbReference>
<keyword evidence="7" id="KW-0862">Zinc</keyword>
<dbReference type="GO" id="GO:0003677">
    <property type="term" value="F:DNA binding"/>
    <property type="evidence" value="ECO:0007669"/>
    <property type="project" value="UniProtKB-KW"/>
</dbReference>
<evidence type="ECO:0000256" key="8">
    <source>
        <dbReference type="ARBA" id="ARBA00022839"/>
    </source>
</evidence>
<dbReference type="InterPro" id="IPR015946">
    <property type="entry name" value="KH_dom-like_a/b"/>
</dbReference>
<protein>
    <submittedName>
        <fullName evidence="16">Uncharacterized protein</fullName>
    </submittedName>
</protein>
<dbReference type="Pfam" id="PF16661">
    <property type="entry name" value="Lactamase_B_6"/>
    <property type="match status" value="1"/>
</dbReference>
<dbReference type="SMART" id="SM00322">
    <property type="entry name" value="KH"/>
    <property type="match status" value="1"/>
</dbReference>
<keyword evidence="12" id="KW-0804">Transcription</keyword>
<feature type="domain" description="Metallo-beta-lactamase" evidence="14">
    <location>
        <begin position="191"/>
        <end position="387"/>
    </location>
</feature>
<dbReference type="AlphaFoldDB" id="A0A0W8F2Z8"/>
<dbReference type="InterPro" id="IPR009019">
    <property type="entry name" value="KH_sf_prok-type"/>
</dbReference>
<dbReference type="PROSITE" id="PS50084">
    <property type="entry name" value="KH_TYPE_1"/>
    <property type="match status" value="1"/>
</dbReference>
<evidence type="ECO:0000259" key="13">
    <source>
        <dbReference type="SMART" id="SM00322"/>
    </source>
</evidence>
<dbReference type="GO" id="GO:0004521">
    <property type="term" value="F:RNA endonuclease activity"/>
    <property type="evidence" value="ECO:0007669"/>
    <property type="project" value="TreeGrafter"/>
</dbReference>
<feature type="domain" description="Beta-Casp" evidence="15">
    <location>
        <begin position="418"/>
        <end position="542"/>
    </location>
</feature>
<keyword evidence="11" id="KW-0238">DNA-binding</keyword>
<evidence type="ECO:0000256" key="11">
    <source>
        <dbReference type="ARBA" id="ARBA00023125"/>
    </source>
</evidence>
<evidence type="ECO:0000259" key="15">
    <source>
        <dbReference type="SMART" id="SM01027"/>
    </source>
</evidence>
<evidence type="ECO:0000256" key="2">
    <source>
        <dbReference type="ARBA" id="ARBA00022472"/>
    </source>
</evidence>
<evidence type="ECO:0000313" key="16">
    <source>
        <dbReference type="EMBL" id="KUG15290.1"/>
    </source>
</evidence>
<dbReference type="InterPro" id="IPR011108">
    <property type="entry name" value="RMMBL"/>
</dbReference>
<feature type="domain" description="K Homology" evidence="13">
    <location>
        <begin position="95"/>
        <end position="165"/>
    </location>
</feature>
<dbReference type="Gene3D" id="3.30.300.230">
    <property type="match status" value="1"/>
</dbReference>
<dbReference type="Pfam" id="PF07650">
    <property type="entry name" value="KH_2"/>
    <property type="match status" value="1"/>
</dbReference>
<dbReference type="Pfam" id="PF17214">
    <property type="entry name" value="KH_TffA"/>
    <property type="match status" value="1"/>
</dbReference>
<dbReference type="InterPro" id="IPR022712">
    <property type="entry name" value="Beta_Casp"/>
</dbReference>
<dbReference type="CDD" id="cd22532">
    <property type="entry name" value="KH-II_CPSF_arch_rpt1"/>
    <property type="match status" value="1"/>
</dbReference>
<dbReference type="Gene3D" id="3.40.50.10890">
    <property type="match status" value="1"/>
</dbReference>
<dbReference type="InterPro" id="IPR004087">
    <property type="entry name" value="KH_dom"/>
</dbReference>
<dbReference type="Gene3D" id="3.30.300.20">
    <property type="match status" value="1"/>
</dbReference>
<evidence type="ECO:0000256" key="12">
    <source>
        <dbReference type="ARBA" id="ARBA00023163"/>
    </source>
</evidence>
<keyword evidence="6" id="KW-0378">Hydrolase</keyword>
<dbReference type="GO" id="GO:0003723">
    <property type="term" value="F:RNA binding"/>
    <property type="evidence" value="ECO:0007669"/>
    <property type="project" value="UniProtKB-KW"/>
</dbReference>
<evidence type="ECO:0000256" key="5">
    <source>
        <dbReference type="ARBA" id="ARBA00022759"/>
    </source>
</evidence>